<evidence type="ECO:0000313" key="8">
    <source>
        <dbReference type="Proteomes" id="UP000037269"/>
    </source>
</evidence>
<dbReference type="STRING" id="47500.AF333_03675"/>
<dbReference type="SUPFAM" id="SSF52540">
    <property type="entry name" value="P-loop containing nucleoside triphosphate hydrolases"/>
    <property type="match status" value="1"/>
</dbReference>
<dbReference type="SUPFAM" id="SSF52402">
    <property type="entry name" value="Adenine nucleotide alpha hydrolases-like"/>
    <property type="match status" value="1"/>
</dbReference>
<dbReference type="CDD" id="cd01987">
    <property type="entry name" value="USP_KdpD-like"/>
    <property type="match status" value="1"/>
</dbReference>
<dbReference type="GO" id="GO:0000155">
    <property type="term" value="F:phosphorelay sensor kinase activity"/>
    <property type="evidence" value="ECO:0007669"/>
    <property type="project" value="InterPro"/>
</dbReference>
<dbReference type="GO" id="GO:0005886">
    <property type="term" value="C:plasma membrane"/>
    <property type="evidence" value="ECO:0007669"/>
    <property type="project" value="TreeGrafter"/>
</dbReference>
<dbReference type="Gene3D" id="3.40.50.300">
    <property type="entry name" value="P-loop containing nucleotide triphosphate hydrolases"/>
    <property type="match status" value="1"/>
</dbReference>
<dbReference type="EMBL" id="LGUG01000004">
    <property type="protein sequence ID" value="KON94716.1"/>
    <property type="molecule type" value="Genomic_DNA"/>
</dbReference>
<evidence type="ECO:0000313" key="9">
    <source>
        <dbReference type="Proteomes" id="UP000182836"/>
    </source>
</evidence>
<gene>
    <name evidence="6" type="ORF">AF333_03675</name>
    <name evidence="7" type="ORF">SAMN04487909_11297</name>
</gene>
<reference evidence="7 9" key="2">
    <citation type="submission" date="2016-10" db="EMBL/GenBank/DDBJ databases">
        <authorList>
            <person name="de Groot N.N."/>
        </authorList>
    </citation>
    <scope>NUCLEOTIDE SEQUENCE [LARGE SCALE GENOMIC DNA]</scope>
    <source>
        <strain evidence="7 9">DSM 2895</strain>
    </source>
</reference>
<reference evidence="6 8" key="1">
    <citation type="submission" date="2015-07" db="EMBL/GenBank/DDBJ databases">
        <title>Fjat-14205 dsm 2895.</title>
        <authorList>
            <person name="Liu B."/>
            <person name="Wang J."/>
            <person name="Zhu Y."/>
            <person name="Liu G."/>
            <person name="Chen Q."/>
            <person name="Chen Z."/>
            <person name="Lan J."/>
            <person name="Che J."/>
            <person name="Ge C."/>
            <person name="Shi H."/>
            <person name="Pan Z."/>
            <person name="Liu X."/>
        </authorList>
    </citation>
    <scope>NUCLEOTIDE SEQUENCE [LARGE SCALE GENOMIC DNA]</scope>
    <source>
        <strain evidence="6 8">DSM 2895</strain>
    </source>
</reference>
<dbReference type="InterPro" id="IPR003852">
    <property type="entry name" value="Sig_transdc_His_kinase_KdpD_N"/>
</dbReference>
<dbReference type="AlphaFoldDB" id="A0A0D1XG31"/>
<name>A0A0D1XG31_ANEMI</name>
<dbReference type="PATRIC" id="fig|47500.8.peg.4029"/>
<dbReference type="Proteomes" id="UP000037269">
    <property type="component" value="Unassembled WGS sequence"/>
</dbReference>
<keyword evidence="2 6" id="KW-0418">Kinase</keyword>
<evidence type="ECO:0000313" key="7">
    <source>
        <dbReference type="EMBL" id="SDJ13237.1"/>
    </source>
</evidence>
<dbReference type="Pfam" id="PF00582">
    <property type="entry name" value="Usp"/>
    <property type="match status" value="1"/>
</dbReference>
<dbReference type="OrthoDB" id="9806130at2"/>
<evidence type="ECO:0000256" key="2">
    <source>
        <dbReference type="ARBA" id="ARBA00022777"/>
    </source>
</evidence>
<feature type="domain" description="Signal transduction histidine kinase osmosensitive K+ channel sensor N-terminal" evidence="5">
    <location>
        <begin position="20"/>
        <end position="229"/>
    </location>
</feature>
<dbReference type="InterPro" id="IPR014729">
    <property type="entry name" value="Rossmann-like_a/b/a_fold"/>
</dbReference>
<organism evidence="6 8">
    <name type="scientific">Aneurinibacillus migulanus</name>
    <name type="common">Bacillus migulanus</name>
    <dbReference type="NCBI Taxonomy" id="47500"/>
    <lineage>
        <taxon>Bacteria</taxon>
        <taxon>Bacillati</taxon>
        <taxon>Bacillota</taxon>
        <taxon>Bacilli</taxon>
        <taxon>Bacillales</taxon>
        <taxon>Paenibacillaceae</taxon>
        <taxon>Aneurinibacillus group</taxon>
        <taxon>Aneurinibacillus</taxon>
    </lineage>
</organism>
<dbReference type="PANTHER" id="PTHR45569:SF1">
    <property type="entry name" value="SENSOR PROTEIN KDPD"/>
    <property type="match status" value="1"/>
</dbReference>
<proteinExistence type="predicted"/>
<protein>
    <submittedName>
        <fullName evidence="6 7">Histidine kinase</fullName>
    </submittedName>
</protein>
<dbReference type="FunFam" id="3.40.50.300:FF:000483">
    <property type="entry name" value="Sensor histidine kinase KdpD"/>
    <property type="match status" value="1"/>
</dbReference>
<dbReference type="PANTHER" id="PTHR45569">
    <property type="entry name" value="SENSOR PROTEIN KDPD"/>
    <property type="match status" value="1"/>
</dbReference>
<feature type="domain" description="UspA" evidence="4">
    <location>
        <begin position="250"/>
        <end position="368"/>
    </location>
</feature>
<evidence type="ECO:0000259" key="5">
    <source>
        <dbReference type="Pfam" id="PF02702"/>
    </source>
</evidence>
<dbReference type="NCBIfam" id="NF038185">
    <property type="entry name" value="KdpD_non_kinase"/>
    <property type="match status" value="1"/>
</dbReference>
<evidence type="ECO:0000256" key="3">
    <source>
        <dbReference type="ARBA" id="ARBA00023012"/>
    </source>
</evidence>
<dbReference type="InterPro" id="IPR052023">
    <property type="entry name" value="Histidine_kinase_KdpD"/>
</dbReference>
<dbReference type="GO" id="GO:0005737">
    <property type="term" value="C:cytoplasm"/>
    <property type="evidence" value="ECO:0007669"/>
    <property type="project" value="UniProtKB-ARBA"/>
</dbReference>
<dbReference type="Proteomes" id="UP000182836">
    <property type="component" value="Unassembled WGS sequence"/>
</dbReference>
<keyword evidence="8" id="KW-1185">Reference proteome</keyword>
<dbReference type="Gene3D" id="3.40.50.620">
    <property type="entry name" value="HUPs"/>
    <property type="match status" value="1"/>
</dbReference>
<accession>A0A0D1XG31</accession>
<sequence>MGDEKRKTPEELLKIIEREQRGYLKIFIGAAPGVGKTYMMLREGNEMLEKGIDIVIGLVETHGRAETAAQIGNLPVFPLKSVQYKGREFQEMDVDGLLTRRPQYVIVDELAHTNVPGSKNKKRYEDVMELVKAGIHVITAMNIQHLESLNDTVKQLTGVKVRERVPDWILNEAAEVQLIDTPPEKLRDRLKAGLIYKPEKIEQSLQNFFRTGNLNALREIALREVADDVDERLESYKQENGIDGMRGANEKILVCVNYRPNAERLIRRGWRIASRLKCQLYILNIPLYSVQEMDDATRKQMRLLEKLAKDLNAEFHIRASAGRKPEQVIIDFVNEKGITQIVLGQSARSRWEEIAKGSIVNRIMKGTKYVDILIVADGVDYRE</sequence>
<keyword evidence="1" id="KW-0808">Transferase</keyword>
<evidence type="ECO:0000313" key="6">
    <source>
        <dbReference type="EMBL" id="KON94716.1"/>
    </source>
</evidence>
<dbReference type="Pfam" id="PF02702">
    <property type="entry name" value="KdpD"/>
    <property type="match status" value="1"/>
</dbReference>
<dbReference type="EMBL" id="FNED01000012">
    <property type="protein sequence ID" value="SDJ13237.1"/>
    <property type="molecule type" value="Genomic_DNA"/>
</dbReference>
<evidence type="ECO:0000259" key="4">
    <source>
        <dbReference type="Pfam" id="PF00582"/>
    </source>
</evidence>
<dbReference type="InterPro" id="IPR027417">
    <property type="entry name" value="P-loop_NTPase"/>
</dbReference>
<dbReference type="InterPro" id="IPR006016">
    <property type="entry name" value="UspA"/>
</dbReference>
<dbReference type="RefSeq" id="WP_043068476.1">
    <property type="nucleotide sequence ID" value="NZ_BJOA01000173.1"/>
</dbReference>
<keyword evidence="3" id="KW-0902">Two-component regulatory system</keyword>
<evidence type="ECO:0000256" key="1">
    <source>
        <dbReference type="ARBA" id="ARBA00022679"/>
    </source>
</evidence>
<dbReference type="GeneID" id="42304306"/>